<name>A0AAV3PVA4_LITER</name>
<dbReference type="Pfam" id="PF22936">
    <property type="entry name" value="Pol_BBD"/>
    <property type="match status" value="1"/>
</dbReference>
<dbReference type="GO" id="GO:0008270">
    <property type="term" value="F:zinc ion binding"/>
    <property type="evidence" value="ECO:0007669"/>
    <property type="project" value="InterPro"/>
</dbReference>
<feature type="domain" description="Retrovirus-related Pol polyprotein from transposon TNT 1-94-like beta-barrel" evidence="1">
    <location>
        <begin position="244"/>
        <end position="309"/>
    </location>
</feature>
<dbReference type="Pfam" id="PF14223">
    <property type="entry name" value="Retrotran_gag_2"/>
    <property type="match status" value="1"/>
</dbReference>
<sequence length="310" mass="35494">MLDRLYVKQLAKPIETEGVKPNDYAQDWNELDRRCLGYIRDHIDTGVIHHVENETTATACWTKLQGLYERKTTVHKVGLIRQLSRLRFEDGQLITEHLNNLEHLFNQLTTMGVNFTDEVQALWLLGTLPESLETLCVSLSTSSADGSIKKEAVTNAILNENLRRATGVEGRQQHIQDTLVFEKKKKSNFRKNNKTVQSKSKGKDKREDKCHYCEKLGHWKSDCYSFKRDTANGTVKPKKKEDEWIIDSGASFHVTPHKNFFYSYEEGDYGVVKMGNNGISKIIVVGDVHLKTAQGHTIILEKVRHIPDLE</sequence>
<evidence type="ECO:0000259" key="1">
    <source>
        <dbReference type="Pfam" id="PF22936"/>
    </source>
</evidence>
<evidence type="ECO:0000313" key="3">
    <source>
        <dbReference type="Proteomes" id="UP001454036"/>
    </source>
</evidence>
<organism evidence="2 3">
    <name type="scientific">Lithospermum erythrorhizon</name>
    <name type="common">Purple gromwell</name>
    <name type="synonym">Lithospermum officinale var. erythrorhizon</name>
    <dbReference type="NCBI Taxonomy" id="34254"/>
    <lineage>
        <taxon>Eukaryota</taxon>
        <taxon>Viridiplantae</taxon>
        <taxon>Streptophyta</taxon>
        <taxon>Embryophyta</taxon>
        <taxon>Tracheophyta</taxon>
        <taxon>Spermatophyta</taxon>
        <taxon>Magnoliopsida</taxon>
        <taxon>eudicotyledons</taxon>
        <taxon>Gunneridae</taxon>
        <taxon>Pentapetalae</taxon>
        <taxon>asterids</taxon>
        <taxon>lamiids</taxon>
        <taxon>Boraginales</taxon>
        <taxon>Boraginaceae</taxon>
        <taxon>Boraginoideae</taxon>
        <taxon>Lithospermeae</taxon>
        <taxon>Lithospermum</taxon>
    </lineage>
</organism>
<proteinExistence type="predicted"/>
<dbReference type="InterPro" id="IPR036875">
    <property type="entry name" value="Znf_CCHC_sf"/>
</dbReference>
<dbReference type="SUPFAM" id="SSF57756">
    <property type="entry name" value="Retrovirus zinc finger-like domains"/>
    <property type="match status" value="1"/>
</dbReference>
<dbReference type="AlphaFoldDB" id="A0AAV3PVA4"/>
<dbReference type="GO" id="GO:0003676">
    <property type="term" value="F:nucleic acid binding"/>
    <property type="evidence" value="ECO:0007669"/>
    <property type="project" value="InterPro"/>
</dbReference>
<gene>
    <name evidence="2" type="ORF">LIER_38084</name>
</gene>
<dbReference type="Proteomes" id="UP001454036">
    <property type="component" value="Unassembled WGS sequence"/>
</dbReference>
<reference evidence="2 3" key="1">
    <citation type="submission" date="2024-01" db="EMBL/GenBank/DDBJ databases">
        <title>The complete chloroplast genome sequence of Lithospermum erythrorhizon: insights into the phylogenetic relationship among Boraginaceae species and the maternal lineages of purple gromwells.</title>
        <authorList>
            <person name="Okada T."/>
            <person name="Watanabe K."/>
        </authorList>
    </citation>
    <scope>NUCLEOTIDE SEQUENCE [LARGE SCALE GENOMIC DNA]</scope>
</reference>
<accession>A0AAV3PVA4</accession>
<evidence type="ECO:0000313" key="2">
    <source>
        <dbReference type="EMBL" id="GAA0155424.1"/>
    </source>
</evidence>
<keyword evidence="3" id="KW-1185">Reference proteome</keyword>
<dbReference type="InterPro" id="IPR054722">
    <property type="entry name" value="PolX-like_BBD"/>
</dbReference>
<dbReference type="PANTHER" id="PTHR47592">
    <property type="entry name" value="PBF68 PROTEIN"/>
    <property type="match status" value="1"/>
</dbReference>
<dbReference type="EMBL" id="BAABME010018910">
    <property type="protein sequence ID" value="GAA0155424.1"/>
    <property type="molecule type" value="Genomic_DNA"/>
</dbReference>
<protein>
    <recommendedName>
        <fullName evidence="1">Retrovirus-related Pol polyprotein from transposon TNT 1-94-like beta-barrel domain-containing protein</fullName>
    </recommendedName>
</protein>
<dbReference type="Gene3D" id="4.10.60.10">
    <property type="entry name" value="Zinc finger, CCHC-type"/>
    <property type="match status" value="1"/>
</dbReference>
<dbReference type="PANTHER" id="PTHR47592:SF31">
    <property type="entry name" value="ZINC FINGER, CCHC-TYPE-RELATED"/>
    <property type="match status" value="1"/>
</dbReference>
<comment type="caution">
    <text evidence="2">The sequence shown here is derived from an EMBL/GenBank/DDBJ whole genome shotgun (WGS) entry which is preliminary data.</text>
</comment>